<organism evidence="2 3">
    <name type="scientific">Caenorhabditis nigoni</name>
    <dbReference type="NCBI Taxonomy" id="1611254"/>
    <lineage>
        <taxon>Eukaryota</taxon>
        <taxon>Metazoa</taxon>
        <taxon>Ecdysozoa</taxon>
        <taxon>Nematoda</taxon>
        <taxon>Chromadorea</taxon>
        <taxon>Rhabditida</taxon>
        <taxon>Rhabditina</taxon>
        <taxon>Rhabditomorpha</taxon>
        <taxon>Rhabditoidea</taxon>
        <taxon>Rhabditidae</taxon>
        <taxon>Peloderinae</taxon>
        <taxon>Caenorhabditis</taxon>
    </lineage>
</organism>
<dbReference type="PANTHER" id="PTHR34005:SF1">
    <property type="entry name" value="PROTEIN CBG15054"/>
    <property type="match status" value="1"/>
</dbReference>
<keyword evidence="3" id="KW-1185">Reference proteome</keyword>
<comment type="caution">
    <text evidence="2">The sequence shown here is derived from an EMBL/GenBank/DDBJ whole genome shotgun (WGS) entry which is preliminary data.</text>
</comment>
<evidence type="ECO:0000256" key="1">
    <source>
        <dbReference type="SAM" id="Phobius"/>
    </source>
</evidence>
<evidence type="ECO:0000313" key="2">
    <source>
        <dbReference type="EMBL" id="PIC32754.1"/>
    </source>
</evidence>
<feature type="transmembrane region" description="Helical" evidence="1">
    <location>
        <begin position="20"/>
        <end position="39"/>
    </location>
</feature>
<keyword evidence="1" id="KW-0812">Transmembrane</keyword>
<dbReference type="OrthoDB" id="5819810at2759"/>
<dbReference type="PANTHER" id="PTHR34005">
    <property type="entry name" value="PROTEIN CBG15054-RELATED"/>
    <property type="match status" value="1"/>
</dbReference>
<sequence>MYMNKPILEHERDTRIGKGILVIGGSLVVLIVVLGSYALDAFQRRRKAWKFQNITKEPKRPKWVSLYDLTMIKKSEVGRFAIYTKYFIRRLEKQQKSEAWKDRSKRITEKIRKILDRHFENEKIDLDVIPDSTIILCIAMPNFKNRCIPGDFEAIQKGPDDSYFEYQMIGDDRIEACYYNVDGKRYIAGICIYMENPYQQSYQYHTSIILKLLRGPVYVPKEGLAVSNVDETSATMETLLSEESKEIENQNDDLVDKQTLLN</sequence>
<evidence type="ECO:0000313" key="3">
    <source>
        <dbReference type="Proteomes" id="UP000230233"/>
    </source>
</evidence>
<dbReference type="AlphaFoldDB" id="A0A2G5TZR4"/>
<proteinExistence type="predicted"/>
<name>A0A2G5TZR4_9PELO</name>
<dbReference type="EMBL" id="PDUG01000004">
    <property type="protein sequence ID" value="PIC32754.1"/>
    <property type="molecule type" value="Genomic_DNA"/>
</dbReference>
<protein>
    <submittedName>
        <fullName evidence="2">Uncharacterized protein</fullName>
    </submittedName>
</protein>
<dbReference type="Proteomes" id="UP000230233">
    <property type="component" value="Chromosome IV"/>
</dbReference>
<reference evidence="3" key="1">
    <citation type="submission" date="2017-10" db="EMBL/GenBank/DDBJ databases">
        <title>Rapid genome shrinkage in a self-fertile nematode reveals novel sperm competition proteins.</title>
        <authorList>
            <person name="Yin D."/>
            <person name="Schwarz E.M."/>
            <person name="Thomas C.G."/>
            <person name="Felde R.L."/>
            <person name="Korf I.F."/>
            <person name="Cutter A.D."/>
            <person name="Schartner C.M."/>
            <person name="Ralston E.J."/>
            <person name="Meyer B.J."/>
            <person name="Haag E.S."/>
        </authorList>
    </citation>
    <scope>NUCLEOTIDE SEQUENCE [LARGE SCALE GENOMIC DNA]</scope>
    <source>
        <strain evidence="3">JU1422</strain>
    </source>
</reference>
<accession>A0A2G5TZR4</accession>
<keyword evidence="1" id="KW-0472">Membrane</keyword>
<keyword evidence="1" id="KW-1133">Transmembrane helix</keyword>
<gene>
    <name evidence="2" type="primary">Cnig_chr_IV.g12973</name>
    <name evidence="2" type="ORF">B9Z55_012973</name>
</gene>